<comment type="caution">
    <text evidence="2">The sequence shown here is derived from an EMBL/GenBank/DDBJ whole genome shotgun (WGS) entry which is preliminary data.</text>
</comment>
<evidence type="ECO:0000313" key="3">
    <source>
        <dbReference type="Proteomes" id="UP000681720"/>
    </source>
</evidence>
<reference evidence="2" key="1">
    <citation type="submission" date="2021-02" db="EMBL/GenBank/DDBJ databases">
        <authorList>
            <person name="Nowell W R."/>
        </authorList>
    </citation>
    <scope>NUCLEOTIDE SEQUENCE</scope>
</reference>
<feature type="non-terminal residue" evidence="2">
    <location>
        <position position="1"/>
    </location>
</feature>
<gene>
    <name evidence="1" type="ORF">BYL167_LOCUS39372</name>
    <name evidence="2" type="ORF">GIL414_LOCUS43713</name>
</gene>
<dbReference type="Proteomes" id="UP000681967">
    <property type="component" value="Unassembled WGS sequence"/>
</dbReference>
<proteinExistence type="predicted"/>
<evidence type="ECO:0000313" key="2">
    <source>
        <dbReference type="EMBL" id="CAF4717529.1"/>
    </source>
</evidence>
<sequence length="29" mass="3143">IKYLSVGVRSTPIPSDRSVDVSISGCRIH</sequence>
<dbReference type="EMBL" id="CAJOBJ010130157">
    <property type="protein sequence ID" value="CAF4717529.1"/>
    <property type="molecule type" value="Genomic_DNA"/>
</dbReference>
<protein>
    <submittedName>
        <fullName evidence="2">Uncharacterized protein</fullName>
    </submittedName>
</protein>
<dbReference type="Proteomes" id="UP000681720">
    <property type="component" value="Unassembled WGS sequence"/>
</dbReference>
<organism evidence="2 3">
    <name type="scientific">Rotaria magnacalcarata</name>
    <dbReference type="NCBI Taxonomy" id="392030"/>
    <lineage>
        <taxon>Eukaryota</taxon>
        <taxon>Metazoa</taxon>
        <taxon>Spiralia</taxon>
        <taxon>Gnathifera</taxon>
        <taxon>Rotifera</taxon>
        <taxon>Eurotatoria</taxon>
        <taxon>Bdelloidea</taxon>
        <taxon>Philodinida</taxon>
        <taxon>Philodinidae</taxon>
        <taxon>Rotaria</taxon>
    </lineage>
</organism>
<name>A0A8S3AL32_9BILA</name>
<accession>A0A8S3AL32</accession>
<evidence type="ECO:0000313" key="1">
    <source>
        <dbReference type="EMBL" id="CAF4582631.1"/>
    </source>
</evidence>
<dbReference type="EMBL" id="CAJOBH010094465">
    <property type="protein sequence ID" value="CAF4582631.1"/>
    <property type="molecule type" value="Genomic_DNA"/>
</dbReference>
<dbReference type="AlphaFoldDB" id="A0A8S3AL32"/>